<accession>A0A1E7Z8K2</accession>
<dbReference type="NCBIfam" id="TIGR00254">
    <property type="entry name" value="GGDEF"/>
    <property type="match status" value="1"/>
</dbReference>
<feature type="chain" id="PRO_5009209498" description="diguanylate cyclase" evidence="5">
    <location>
        <begin position="30"/>
        <end position="630"/>
    </location>
</feature>
<comment type="caution">
    <text evidence="7">The sequence shown here is derived from an EMBL/GenBank/DDBJ whole genome shotgun (WGS) entry which is preliminary data.</text>
</comment>
<feature type="domain" description="GGDEF" evidence="6">
    <location>
        <begin position="491"/>
        <end position="623"/>
    </location>
</feature>
<dbReference type="GO" id="GO:0052621">
    <property type="term" value="F:diguanylate cyclase activity"/>
    <property type="evidence" value="ECO:0007669"/>
    <property type="project" value="UniProtKB-EC"/>
</dbReference>
<gene>
    <name evidence="7" type="ORF">BFC18_00195</name>
</gene>
<evidence type="ECO:0000256" key="4">
    <source>
        <dbReference type="SAM" id="Phobius"/>
    </source>
</evidence>
<dbReference type="EC" id="2.7.7.65" evidence="2"/>
<evidence type="ECO:0000256" key="1">
    <source>
        <dbReference type="ARBA" id="ARBA00001946"/>
    </source>
</evidence>
<proteinExistence type="predicted"/>
<evidence type="ECO:0000256" key="2">
    <source>
        <dbReference type="ARBA" id="ARBA00012528"/>
    </source>
</evidence>
<keyword evidence="5" id="KW-0732">Signal</keyword>
<dbReference type="InterPro" id="IPR000160">
    <property type="entry name" value="GGDEF_dom"/>
</dbReference>
<dbReference type="InterPro" id="IPR029787">
    <property type="entry name" value="Nucleotide_cyclase"/>
</dbReference>
<feature type="signal peptide" evidence="5">
    <location>
        <begin position="1"/>
        <end position="29"/>
    </location>
</feature>
<dbReference type="FunFam" id="3.30.70.270:FF:000001">
    <property type="entry name" value="Diguanylate cyclase domain protein"/>
    <property type="match status" value="1"/>
</dbReference>
<keyword evidence="4" id="KW-1133">Transmembrane helix</keyword>
<dbReference type="PANTHER" id="PTHR45138:SF9">
    <property type="entry name" value="DIGUANYLATE CYCLASE DGCM-RELATED"/>
    <property type="match status" value="1"/>
</dbReference>
<dbReference type="Proteomes" id="UP000175691">
    <property type="component" value="Unassembled WGS sequence"/>
</dbReference>
<dbReference type="RefSeq" id="WP_070126315.1">
    <property type="nucleotide sequence ID" value="NZ_MDHN01000034.1"/>
</dbReference>
<feature type="transmembrane region" description="Helical" evidence="4">
    <location>
        <begin position="428"/>
        <end position="448"/>
    </location>
</feature>
<name>A0A1E7Z8K2_9ALTE</name>
<dbReference type="Gene3D" id="3.30.70.270">
    <property type="match status" value="1"/>
</dbReference>
<keyword evidence="4" id="KW-0472">Membrane</keyword>
<dbReference type="AlphaFoldDB" id="A0A1E7Z8K2"/>
<dbReference type="GO" id="GO:1902201">
    <property type="term" value="P:negative regulation of bacterial-type flagellum-dependent cell motility"/>
    <property type="evidence" value="ECO:0007669"/>
    <property type="project" value="TreeGrafter"/>
</dbReference>
<dbReference type="InterPro" id="IPR011990">
    <property type="entry name" value="TPR-like_helical_dom_sf"/>
</dbReference>
<evidence type="ECO:0000313" key="7">
    <source>
        <dbReference type="EMBL" id="OFC69865.1"/>
    </source>
</evidence>
<dbReference type="SUPFAM" id="SSF48452">
    <property type="entry name" value="TPR-like"/>
    <property type="match status" value="2"/>
</dbReference>
<dbReference type="InterPro" id="IPR050469">
    <property type="entry name" value="Diguanylate_Cyclase"/>
</dbReference>
<dbReference type="GO" id="GO:0005886">
    <property type="term" value="C:plasma membrane"/>
    <property type="evidence" value="ECO:0007669"/>
    <property type="project" value="TreeGrafter"/>
</dbReference>
<comment type="catalytic activity">
    <reaction evidence="3">
        <text>2 GTP = 3',3'-c-di-GMP + 2 diphosphate</text>
        <dbReference type="Rhea" id="RHEA:24898"/>
        <dbReference type="ChEBI" id="CHEBI:33019"/>
        <dbReference type="ChEBI" id="CHEBI:37565"/>
        <dbReference type="ChEBI" id="CHEBI:58805"/>
        <dbReference type="EC" id="2.7.7.65"/>
    </reaction>
</comment>
<dbReference type="Pfam" id="PF00990">
    <property type="entry name" value="GGDEF"/>
    <property type="match status" value="1"/>
</dbReference>
<evidence type="ECO:0000259" key="6">
    <source>
        <dbReference type="PROSITE" id="PS50887"/>
    </source>
</evidence>
<protein>
    <recommendedName>
        <fullName evidence="2">diguanylate cyclase</fullName>
        <ecNumber evidence="2">2.7.7.65</ecNumber>
    </recommendedName>
</protein>
<dbReference type="Gene3D" id="1.25.40.10">
    <property type="entry name" value="Tetratricopeptide repeat domain"/>
    <property type="match status" value="1"/>
</dbReference>
<dbReference type="PROSITE" id="PS50887">
    <property type="entry name" value="GGDEF"/>
    <property type="match status" value="1"/>
</dbReference>
<dbReference type="EMBL" id="MDHN01000034">
    <property type="protein sequence ID" value="OFC69865.1"/>
    <property type="molecule type" value="Genomic_DNA"/>
</dbReference>
<organism evidence="7 8">
    <name type="scientific">Alteromonas confluentis</name>
    <dbReference type="NCBI Taxonomy" id="1656094"/>
    <lineage>
        <taxon>Bacteria</taxon>
        <taxon>Pseudomonadati</taxon>
        <taxon>Pseudomonadota</taxon>
        <taxon>Gammaproteobacteria</taxon>
        <taxon>Alteromonadales</taxon>
        <taxon>Alteromonadaceae</taxon>
        <taxon>Alteromonas/Salinimonas group</taxon>
        <taxon>Alteromonas</taxon>
    </lineage>
</organism>
<dbReference type="InterPro" id="IPR043128">
    <property type="entry name" value="Rev_trsase/Diguanyl_cyclase"/>
</dbReference>
<keyword evidence="4" id="KW-0812">Transmembrane</keyword>
<reference evidence="7 8" key="1">
    <citation type="submission" date="2016-08" db="EMBL/GenBank/DDBJ databases">
        <authorList>
            <person name="Seilhamer J.J."/>
        </authorList>
    </citation>
    <scope>NUCLEOTIDE SEQUENCE [LARGE SCALE GENOMIC DNA]</scope>
    <source>
        <strain evidence="7 8">KCTC 42603</strain>
    </source>
</reference>
<dbReference type="GO" id="GO:0043709">
    <property type="term" value="P:cell adhesion involved in single-species biofilm formation"/>
    <property type="evidence" value="ECO:0007669"/>
    <property type="project" value="TreeGrafter"/>
</dbReference>
<dbReference type="STRING" id="1656094.BFC18_00195"/>
<keyword evidence="8" id="KW-1185">Reference proteome</keyword>
<evidence type="ECO:0000313" key="8">
    <source>
        <dbReference type="Proteomes" id="UP000175691"/>
    </source>
</evidence>
<dbReference type="SMART" id="SM00267">
    <property type="entry name" value="GGDEF"/>
    <property type="match status" value="1"/>
</dbReference>
<comment type="cofactor">
    <cofactor evidence="1">
        <name>Mg(2+)</name>
        <dbReference type="ChEBI" id="CHEBI:18420"/>
    </cofactor>
</comment>
<sequence>MLYSRFVSLFFCSCIILIATFAPSAPAFATAWNAETEEMLAQIRNNPVEVLESLDSNATERQTPEALATRYYLISQANGALALHEQALSAAETGLSLQLDTESSLYHYLRLAQAKALNGLGRSQAAVNQARASLQWARKNNDQRLLNYAISVNGYLSITLTQYSEAQAFFQEGYQRLETHLGMFSRADFASMLALVYLYIEEPEQAEKFYREAETWYREHDVKLELANTLFGLGKTTLATGSSEKGIALLEESARIALSIRDLQGAAFSYEAVASELIDLGRPDEAMSYLDEALVLFTQGANPFMQIKVLIEEAHIALQRAQPEIAQQFLDRASSLAVGDSFLPQRIAIADSRARAYASQGNHQSAYAVLLQNRQNRATLQKEINSRRILELQAQFDLEQQRAKNALLEEQNLRQQNQLINENRIQQFTIAVIALLFVVCILLTWLYFNSKRQKHRLEQLANFDGLTGLMTRRKTMEDAEQQYQLAHRHGNHLTAAVIDLDFFKQINDKFGHQVGDDVLREFGDCAQKHFRKTDVLGRIGGEEFLFLFPHTDTEASIDMLKRFADKIRKLPSRLEIPSLSVTLSVGIVDAQHYRSLTQVIAEADEALYEAKRTGRDKIVAGKKANTETSS</sequence>
<dbReference type="SUPFAM" id="SSF55073">
    <property type="entry name" value="Nucleotide cyclase"/>
    <property type="match status" value="1"/>
</dbReference>
<evidence type="ECO:0000256" key="5">
    <source>
        <dbReference type="SAM" id="SignalP"/>
    </source>
</evidence>
<dbReference type="CDD" id="cd01949">
    <property type="entry name" value="GGDEF"/>
    <property type="match status" value="1"/>
</dbReference>
<dbReference type="PANTHER" id="PTHR45138">
    <property type="entry name" value="REGULATORY COMPONENTS OF SENSORY TRANSDUCTION SYSTEM"/>
    <property type="match status" value="1"/>
</dbReference>
<evidence type="ECO:0000256" key="3">
    <source>
        <dbReference type="ARBA" id="ARBA00034247"/>
    </source>
</evidence>